<feature type="compositionally biased region" description="Low complexity" evidence="1">
    <location>
        <begin position="960"/>
        <end position="981"/>
    </location>
</feature>
<organism evidence="2 3">
    <name type="scientific">Macrostomum lignano</name>
    <dbReference type="NCBI Taxonomy" id="282301"/>
    <lineage>
        <taxon>Eukaryota</taxon>
        <taxon>Metazoa</taxon>
        <taxon>Spiralia</taxon>
        <taxon>Lophotrochozoa</taxon>
        <taxon>Platyhelminthes</taxon>
        <taxon>Rhabditophora</taxon>
        <taxon>Macrostomorpha</taxon>
        <taxon>Macrostomida</taxon>
        <taxon>Macrostomidae</taxon>
        <taxon>Macrostomum</taxon>
    </lineage>
</organism>
<dbReference type="EMBL" id="NIVC01002429">
    <property type="protein sequence ID" value="PAA57954.1"/>
    <property type="molecule type" value="Genomic_DNA"/>
</dbReference>
<accession>A0A267EAP0</accession>
<name>A0A267EAP0_9PLAT</name>
<evidence type="ECO:0000256" key="1">
    <source>
        <dbReference type="SAM" id="MobiDB-lite"/>
    </source>
</evidence>
<reference evidence="2 3" key="1">
    <citation type="submission" date="2017-06" db="EMBL/GenBank/DDBJ databases">
        <title>A platform for efficient transgenesis in Macrostomum lignano, a flatworm model organism for stem cell research.</title>
        <authorList>
            <person name="Berezikov E."/>
        </authorList>
    </citation>
    <scope>NUCLEOTIDE SEQUENCE [LARGE SCALE GENOMIC DNA]</scope>
    <source>
        <strain evidence="2">DV1</strain>
        <tissue evidence="2">Whole organism</tissue>
    </source>
</reference>
<keyword evidence="3" id="KW-1185">Reference proteome</keyword>
<protein>
    <submittedName>
        <fullName evidence="2">Uncharacterized protein</fullName>
    </submittedName>
</protein>
<feature type="compositionally biased region" description="Low complexity" evidence="1">
    <location>
        <begin position="389"/>
        <end position="402"/>
    </location>
</feature>
<feature type="region of interest" description="Disordered" evidence="1">
    <location>
        <begin position="1002"/>
        <end position="1022"/>
    </location>
</feature>
<feature type="region of interest" description="Disordered" evidence="1">
    <location>
        <begin position="709"/>
        <end position="745"/>
    </location>
</feature>
<gene>
    <name evidence="2" type="ORF">BOX15_Mlig015093g1</name>
</gene>
<evidence type="ECO:0000313" key="3">
    <source>
        <dbReference type="Proteomes" id="UP000215902"/>
    </source>
</evidence>
<dbReference type="Proteomes" id="UP000215902">
    <property type="component" value="Unassembled WGS sequence"/>
</dbReference>
<comment type="caution">
    <text evidence="2">The sequence shown here is derived from an EMBL/GenBank/DDBJ whole genome shotgun (WGS) entry which is preliminary data.</text>
</comment>
<evidence type="ECO:0000313" key="2">
    <source>
        <dbReference type="EMBL" id="PAA57954.1"/>
    </source>
</evidence>
<sequence>MLNSLSASKSSACRLFRELDSVGATAASACWSASQESLASLEEFSCLEVALDCLDDIAHDNYQFVVEEMFFEAVIVEVNAELRRQPAGLIAEQLIETTVRAQAAACCLAAVSQKTRGPGNNRNSNNNHWSSRVDHNNDTTFCDLDLDYEGCQMAKAEWLSRPIAEALDRLYEVWTSAAVEEVCLETLVELVCERLVQVLYKSSHSKSQFECRIVKAVGRFNQTLDRLAATNQGERKQLQQQQRRLDAGRVADSFFDCVVDTVADPDSRRASNAMTGILLAAVPDEPGDFGGGNRGSNGVYDNWRLLGIARAAFVRSIRGQLSRLAKKSQEKHAAQSLKQQRRSALAAHVLDVGNCSLSDELESLPSDTETASISAAPPNPPVATRKTASGSSRSSGRQVQQQQQRCFPYRLERISEAPQHSKLSAAVELEVRTLAETAAPTSSTQQQTEEKAAGCISAGFGSRLVRISASYSEATEGDSVEIRLAPAGRVSCCCSAASSGRRAKILALTAPSAAFASQLSAGRAEASATLATVATVGPSLLDCSTMAADSGAALKLPVTLLALSAAEASAAAVASGVEFATAAAPTVAPVLIASMVHRPRPLMRLARCRFVLRRLDAAPQSAVVVRVPQLPLATPSPLTNRCVVDVPAIWSVHAGVRPSRSHCCPLSHLPEPPPRLPGASGSHLSAAAKLDLAPAPAIRLTASTQPTVGTRSVGVSAGRAARSAPTPWRANGTGAASIGDVRQRGSSLQLPATERALATAADQPAPGGGALWPERPVRHWLQARQSTGWLRPTLSPVTLATSKPAAAVSASSQAELFDSSDSVGAFFAAPFEAPEVCALGGLANSLPILAIDCQSVECRLEADRVAGSGPTGGPTVLEPPTIWTSATSVNKFEDPDEDWEDDGARLETVITIQSILTVGIVDEEQELEQEQQEDETEVGSRPVVMAIETPRRRPLPGGNRIAIGRSRSASSSGSSTASSIDGLPVWPALWQRQQQMQIAALHPTATRSKPSRQVEHISRQSS</sequence>
<proteinExistence type="predicted"/>
<feature type="compositionally biased region" description="Basic and acidic residues" evidence="1">
    <location>
        <begin position="1012"/>
        <end position="1022"/>
    </location>
</feature>
<feature type="region of interest" description="Disordered" evidence="1">
    <location>
        <begin position="361"/>
        <end position="402"/>
    </location>
</feature>
<feature type="region of interest" description="Disordered" evidence="1">
    <location>
        <begin position="951"/>
        <end position="981"/>
    </location>
</feature>
<dbReference type="AlphaFoldDB" id="A0A267EAP0"/>